<reference evidence="2 3" key="1">
    <citation type="submission" date="2024-05" db="EMBL/GenBank/DDBJ databases">
        <title>Long read based assembly of the Candida bracarensis genome reveals expanded adhesin content.</title>
        <authorList>
            <person name="Marcet-Houben M."/>
            <person name="Ksiezopolska E."/>
            <person name="Gabaldon T."/>
        </authorList>
    </citation>
    <scope>NUCLEOTIDE SEQUENCE [LARGE SCALE GENOMIC DNA]</scope>
    <source>
        <strain evidence="2 3">CBM6</strain>
    </source>
</reference>
<feature type="coiled-coil region" evidence="1">
    <location>
        <begin position="154"/>
        <end position="181"/>
    </location>
</feature>
<evidence type="ECO:0000313" key="3">
    <source>
        <dbReference type="Proteomes" id="UP001623330"/>
    </source>
</evidence>
<sequence>MAKKKVVQFDQREYTLPASTGSAIKHKSILKPSTYSPVEYNEDLESLRQTISRCFVLCNTEVDIPPELEYDSVAMLFTELSRVIPQNFKERVQQVQARLASQQQEQILRQDAAVTALKLENQRLRTMLESCFTTKRTAQFERTLLSLVRDSVNRRETEIHLTELQTQYDDLKRKYTRLAESPCHCLDPVNRSFKSNHHTPGTVAGININTSHDQFTGVQKQKQKQKQELENRCLALIQERTQYQREVNKLRRELREARLQLQLKNL</sequence>
<name>A0ABR4NNM2_9SACH</name>
<proteinExistence type="predicted"/>
<evidence type="ECO:0000256" key="1">
    <source>
        <dbReference type="SAM" id="Coils"/>
    </source>
</evidence>
<keyword evidence="3" id="KW-1185">Reference proteome</keyword>
<comment type="caution">
    <text evidence="2">The sequence shown here is derived from an EMBL/GenBank/DDBJ whole genome shotgun (WGS) entry which is preliminary data.</text>
</comment>
<protein>
    <submittedName>
        <fullName evidence="2">Uncharacterized protein</fullName>
    </submittedName>
</protein>
<gene>
    <name evidence="2" type="ORF">RNJ44_01735</name>
</gene>
<dbReference type="EMBL" id="JBEVYD010000011">
    <property type="protein sequence ID" value="KAL3229599.1"/>
    <property type="molecule type" value="Genomic_DNA"/>
</dbReference>
<feature type="coiled-coil region" evidence="1">
    <location>
        <begin position="219"/>
        <end position="260"/>
    </location>
</feature>
<accession>A0ABR4NNM2</accession>
<dbReference type="Proteomes" id="UP001623330">
    <property type="component" value="Unassembled WGS sequence"/>
</dbReference>
<organism evidence="2 3">
    <name type="scientific">Nakaseomyces bracarensis</name>
    <dbReference type="NCBI Taxonomy" id="273131"/>
    <lineage>
        <taxon>Eukaryota</taxon>
        <taxon>Fungi</taxon>
        <taxon>Dikarya</taxon>
        <taxon>Ascomycota</taxon>
        <taxon>Saccharomycotina</taxon>
        <taxon>Saccharomycetes</taxon>
        <taxon>Saccharomycetales</taxon>
        <taxon>Saccharomycetaceae</taxon>
        <taxon>Nakaseomyces</taxon>
    </lineage>
</organism>
<evidence type="ECO:0000313" key="2">
    <source>
        <dbReference type="EMBL" id="KAL3229599.1"/>
    </source>
</evidence>
<keyword evidence="1" id="KW-0175">Coiled coil</keyword>